<gene>
    <name evidence="2" type="ORF">SAMN05216464_101684</name>
</gene>
<evidence type="ECO:0000313" key="2">
    <source>
        <dbReference type="EMBL" id="SDD42007.1"/>
    </source>
</evidence>
<feature type="transmembrane region" description="Helical" evidence="1">
    <location>
        <begin position="206"/>
        <end position="225"/>
    </location>
</feature>
<evidence type="ECO:0000313" key="3">
    <source>
        <dbReference type="Proteomes" id="UP000199072"/>
    </source>
</evidence>
<dbReference type="STRING" id="1391627.SAMN05216464_101684"/>
<evidence type="ECO:0000256" key="1">
    <source>
        <dbReference type="SAM" id="Phobius"/>
    </source>
</evidence>
<evidence type="ECO:0008006" key="4">
    <source>
        <dbReference type="Google" id="ProtNLM"/>
    </source>
</evidence>
<organism evidence="2 3">
    <name type="scientific">Mucilaginibacter pineti</name>
    <dbReference type="NCBI Taxonomy" id="1391627"/>
    <lineage>
        <taxon>Bacteria</taxon>
        <taxon>Pseudomonadati</taxon>
        <taxon>Bacteroidota</taxon>
        <taxon>Sphingobacteriia</taxon>
        <taxon>Sphingobacteriales</taxon>
        <taxon>Sphingobacteriaceae</taxon>
        <taxon>Mucilaginibacter</taxon>
    </lineage>
</organism>
<feature type="transmembrane region" description="Helical" evidence="1">
    <location>
        <begin position="334"/>
        <end position="352"/>
    </location>
</feature>
<feature type="transmembrane region" description="Helical" evidence="1">
    <location>
        <begin position="276"/>
        <end position="298"/>
    </location>
</feature>
<dbReference type="Proteomes" id="UP000199072">
    <property type="component" value="Unassembled WGS sequence"/>
</dbReference>
<feature type="transmembrane region" description="Helical" evidence="1">
    <location>
        <begin position="359"/>
        <end position="376"/>
    </location>
</feature>
<name>A0A1G6UN56_9SPHI</name>
<accession>A0A1G6UN56</accession>
<dbReference type="EMBL" id="FNAI01000001">
    <property type="protein sequence ID" value="SDD42007.1"/>
    <property type="molecule type" value="Genomic_DNA"/>
</dbReference>
<feature type="transmembrane region" description="Helical" evidence="1">
    <location>
        <begin position="310"/>
        <end position="328"/>
    </location>
</feature>
<feature type="transmembrane region" description="Helical" evidence="1">
    <location>
        <begin position="21"/>
        <end position="39"/>
    </location>
</feature>
<keyword evidence="1" id="KW-0812">Transmembrane</keyword>
<proteinExistence type="predicted"/>
<keyword evidence="3" id="KW-1185">Reference proteome</keyword>
<feature type="transmembrane region" description="Helical" evidence="1">
    <location>
        <begin position="86"/>
        <end position="110"/>
    </location>
</feature>
<feature type="transmembrane region" description="Helical" evidence="1">
    <location>
        <begin position="169"/>
        <end position="194"/>
    </location>
</feature>
<sequence length="446" mass="51426">MATTQATNIHQTFTSKKRFEVTFFSIVIFLLLPNLLTPLRLNTDSIRYLKIVEYLAGNLDKNSDAVHDFLPHGYPQFLLTLGKLQLLGPLTITFVNITSILLACYLLTIILEIENRLIFIGLVMISFINVKQFTLPIADQLFTLLFLAGIYLWTQAFKKQWLYMIPALAVTLLSLYVRTAGIALVIGVLLYLIYSNKYKLLNNKKLLIIPLVLIVIGFGAFIFNLHFIEKKVAYIAQLNLGLMIHQPASILGRLAIHFKELGEILINIPHSKLSSIVNPAIAGYLLIIAGILLCLIFYKAIIKLQLFNTLSFWVFMVYLMMIFLWPFYDARFLTPIVPVLVYSLFYYFTVMFKPRYIRYGYALMFLLLGFVSLAYSDALSVSNSFFLKHYGFDPSLTDKYRIHFNNQEKNMVNSQQYDIHNNDILFLLEKYDRKPLIIKADIHAEN</sequence>
<reference evidence="2 3" key="1">
    <citation type="submission" date="2016-10" db="EMBL/GenBank/DDBJ databases">
        <authorList>
            <person name="de Groot N.N."/>
        </authorList>
    </citation>
    <scope>NUCLEOTIDE SEQUENCE [LARGE SCALE GENOMIC DNA]</scope>
    <source>
        <strain evidence="2 3">47C3B</strain>
    </source>
</reference>
<dbReference type="AlphaFoldDB" id="A0A1G6UN56"/>
<keyword evidence="1" id="KW-1133">Transmembrane helix</keyword>
<feature type="transmembrane region" description="Helical" evidence="1">
    <location>
        <begin position="141"/>
        <end position="157"/>
    </location>
</feature>
<protein>
    <recommendedName>
        <fullName evidence="4">Dolichyl-phosphate-mannose-protein mannosyltransferase</fullName>
    </recommendedName>
</protein>
<dbReference type="RefSeq" id="WP_091144266.1">
    <property type="nucleotide sequence ID" value="NZ_FNAI01000001.1"/>
</dbReference>
<dbReference type="OrthoDB" id="9825462at2"/>
<keyword evidence="1" id="KW-0472">Membrane</keyword>